<gene>
    <name evidence="2" type="ORF">LUA81_02170</name>
</gene>
<evidence type="ECO:0000256" key="1">
    <source>
        <dbReference type="SAM" id="SignalP"/>
    </source>
</evidence>
<name>A0ABY5EZM3_9RICK</name>
<keyword evidence="3" id="KW-1185">Reference proteome</keyword>
<keyword evidence="1" id="KW-0732">Signal</keyword>
<accession>A0ABY5EZM3</accession>
<dbReference type="Pfam" id="PF05494">
    <property type="entry name" value="MlaC"/>
    <property type="match status" value="1"/>
</dbReference>
<reference evidence="2 3" key="1">
    <citation type="journal article" date="2022" name="Microorganisms">
        <title>Assembly and Comparison of Ca. Neoehrlichia mikurensis Genomes.</title>
        <authorList>
            <person name="Azagi T."/>
            <person name="Dirks R.P."/>
            <person name="Yebra-Pimentel E.S."/>
            <person name="Schaap P.J."/>
            <person name="Koehorst J.J."/>
            <person name="Esser H.J."/>
            <person name="Sprong H."/>
        </authorList>
    </citation>
    <scope>NUCLEOTIDE SEQUENCE [LARGE SCALE GENOMIC DNA]</scope>
    <source>
        <strain evidence="2">18-2804</strain>
    </source>
</reference>
<feature type="signal peptide" evidence="1">
    <location>
        <begin position="1"/>
        <end position="24"/>
    </location>
</feature>
<dbReference type="InterPro" id="IPR008869">
    <property type="entry name" value="MlaC/ttg2D"/>
</dbReference>
<sequence>MFINYRSCLAPVFMLALICSSIHADESVCSNCQQVGNFIEELHYISSKIVKQEKNKTSAYAMLQDIMHKSLNIQNITKFVMGIYWKNSSLEQKEKFMHEYGKYIVRMYVKQLYIHASYNMSVFLVKEHTTNSYLVKARLVNQNNVDDFIIVVFTVSYDDTLYIDDIKINNMISIAMHQRSMINYIIKEKGIDGAIRYFADENAKL</sequence>
<feature type="chain" id="PRO_5046289073" evidence="1">
    <location>
        <begin position="25"/>
        <end position="205"/>
    </location>
</feature>
<dbReference type="EMBL" id="CP089285">
    <property type="protein sequence ID" value="UTO56767.1"/>
    <property type="molecule type" value="Genomic_DNA"/>
</dbReference>
<dbReference type="RefSeq" id="WP_218194402.1">
    <property type="nucleotide sequence ID" value="NZ_CP054597.1"/>
</dbReference>
<protein>
    <submittedName>
        <fullName evidence="2">ABC transporter substrate-binding protein</fullName>
    </submittedName>
</protein>
<proteinExistence type="predicted"/>
<dbReference type="Proteomes" id="UP001059985">
    <property type="component" value="Chromosome"/>
</dbReference>
<evidence type="ECO:0000313" key="3">
    <source>
        <dbReference type="Proteomes" id="UP001059985"/>
    </source>
</evidence>
<evidence type="ECO:0000313" key="2">
    <source>
        <dbReference type="EMBL" id="UTO56767.1"/>
    </source>
</evidence>
<organism evidence="2 3">
    <name type="scientific">Neoehrlichia mikurensis</name>
    <dbReference type="NCBI Taxonomy" id="89586"/>
    <lineage>
        <taxon>Bacteria</taxon>
        <taxon>Pseudomonadati</taxon>
        <taxon>Pseudomonadota</taxon>
        <taxon>Alphaproteobacteria</taxon>
        <taxon>Rickettsiales</taxon>
        <taxon>Anaplasmataceae</taxon>
        <taxon>Candidatus Neoehrlichia</taxon>
    </lineage>
</organism>